<dbReference type="EMBL" id="JBJURJ010000002">
    <property type="protein sequence ID" value="MFM9327241.1"/>
    <property type="molecule type" value="Genomic_DNA"/>
</dbReference>
<protein>
    <submittedName>
        <fullName evidence="1">Uncharacterized protein</fullName>
    </submittedName>
</protein>
<name>A0ACC7NU74_9BACL</name>
<evidence type="ECO:0000313" key="1">
    <source>
        <dbReference type="EMBL" id="MFM9327241.1"/>
    </source>
</evidence>
<dbReference type="Proteomes" id="UP001631969">
    <property type="component" value="Unassembled WGS sequence"/>
</dbReference>
<sequence length="55" mass="6478">MIVLDVVVNGVRIDTVRPANQRPREMYWMMVDLLQTLRSTYGDNVSLHRRVEYLG</sequence>
<gene>
    <name evidence="1" type="ORF">ACI1P1_02910</name>
</gene>
<evidence type="ECO:0000313" key="2">
    <source>
        <dbReference type="Proteomes" id="UP001631969"/>
    </source>
</evidence>
<comment type="caution">
    <text evidence="1">The sequence shown here is derived from an EMBL/GenBank/DDBJ whole genome shotgun (WGS) entry which is preliminary data.</text>
</comment>
<keyword evidence="2" id="KW-1185">Reference proteome</keyword>
<proteinExistence type="predicted"/>
<accession>A0ACC7NU74</accession>
<organism evidence="1 2">
    <name type="scientific">Paenibacillus mesotrionivorans</name>
    <dbReference type="NCBI Taxonomy" id="3160968"/>
    <lineage>
        <taxon>Bacteria</taxon>
        <taxon>Bacillati</taxon>
        <taxon>Bacillota</taxon>
        <taxon>Bacilli</taxon>
        <taxon>Bacillales</taxon>
        <taxon>Paenibacillaceae</taxon>
        <taxon>Paenibacillus</taxon>
    </lineage>
</organism>
<reference evidence="1" key="1">
    <citation type="submission" date="2024-12" db="EMBL/GenBank/DDBJ databases">
        <authorList>
            <person name="Wu N."/>
        </authorList>
    </citation>
    <scope>NUCLEOTIDE SEQUENCE</scope>
    <source>
        <strain evidence="1">P15</strain>
    </source>
</reference>